<evidence type="ECO:0000259" key="2">
    <source>
        <dbReference type="Pfam" id="PF13358"/>
    </source>
</evidence>
<gene>
    <name evidence="3" type="ORF">Apa02nite_097660</name>
</gene>
<dbReference type="Pfam" id="PF13565">
    <property type="entry name" value="HTH_32"/>
    <property type="match status" value="1"/>
</dbReference>
<feature type="region of interest" description="Disordered" evidence="1">
    <location>
        <begin position="376"/>
        <end position="398"/>
    </location>
</feature>
<evidence type="ECO:0000313" key="4">
    <source>
        <dbReference type="Proteomes" id="UP000624709"/>
    </source>
</evidence>
<comment type="caution">
    <text evidence="3">The sequence shown here is derived from an EMBL/GenBank/DDBJ whole genome shotgun (WGS) entry which is preliminary data.</text>
</comment>
<dbReference type="InterPro" id="IPR009057">
    <property type="entry name" value="Homeodomain-like_sf"/>
</dbReference>
<protein>
    <submittedName>
        <fullName evidence="3">IS630 family transposase</fullName>
    </submittedName>
</protein>
<proteinExistence type="predicted"/>
<evidence type="ECO:0000256" key="1">
    <source>
        <dbReference type="SAM" id="MobiDB-lite"/>
    </source>
</evidence>
<accession>A0ABQ4BSK7</accession>
<feature type="domain" description="Tc1-like transposase DDE" evidence="2">
    <location>
        <begin position="214"/>
        <end position="336"/>
    </location>
</feature>
<sequence length="398" mass="44909">MPVPRARQITLTPTDRRKLKALAYSHAAAYQQVIRARIIRDAAHGYSNTKIAARQQVHIDTVRYWRGRYADEGLPGLADRRRTGRPPRFTPVQVAEVKAMACQLPAELAVPLSRWSCPDLAHEAIARGLVPAISASTIRRILAADTIKPWQHQSWIFIRDPDFATKASRVLDLYARTYDGEPLGVDEYVVSSDEKTSIQARCRCHPTLAPGVARMMRVNHEYQRGGALAYLAAYDVHQAHVFSHCSAKTGIIPFMTLVEKVMTQEPYASAKRVFWVVDNGSSHRGQAAIGRLTKRFPNAVMVHTPTHASWLNQVEIFFSIVQRKVVTPNDFTSLDQVEDRLTAFEQHYNATARPFRWKFTPADLEDLMARIERHEQKEQNLQQPPGCDHQPAGLAHAA</sequence>
<dbReference type="Proteomes" id="UP000624709">
    <property type="component" value="Unassembled WGS sequence"/>
</dbReference>
<dbReference type="InterPro" id="IPR012337">
    <property type="entry name" value="RNaseH-like_sf"/>
</dbReference>
<keyword evidence="4" id="KW-1185">Reference proteome</keyword>
<dbReference type="SUPFAM" id="SSF53098">
    <property type="entry name" value="Ribonuclease H-like"/>
    <property type="match status" value="1"/>
</dbReference>
<dbReference type="InterPro" id="IPR047655">
    <property type="entry name" value="Transpos_IS630-like"/>
</dbReference>
<name>A0ABQ4BSK7_9ACTN</name>
<evidence type="ECO:0000313" key="3">
    <source>
        <dbReference type="EMBL" id="GIE73658.1"/>
    </source>
</evidence>
<dbReference type="SUPFAM" id="SSF46689">
    <property type="entry name" value="Homeodomain-like"/>
    <property type="match status" value="1"/>
</dbReference>
<dbReference type="Pfam" id="PF13358">
    <property type="entry name" value="DDE_3"/>
    <property type="match status" value="1"/>
</dbReference>
<organism evidence="3 4">
    <name type="scientific">Actinoplanes palleronii</name>
    <dbReference type="NCBI Taxonomy" id="113570"/>
    <lineage>
        <taxon>Bacteria</taxon>
        <taxon>Bacillati</taxon>
        <taxon>Actinomycetota</taxon>
        <taxon>Actinomycetes</taxon>
        <taxon>Micromonosporales</taxon>
        <taxon>Micromonosporaceae</taxon>
        <taxon>Actinoplanes</taxon>
    </lineage>
</organism>
<dbReference type="EMBL" id="BOMS01000185">
    <property type="protein sequence ID" value="GIE73658.1"/>
    <property type="molecule type" value="Genomic_DNA"/>
</dbReference>
<dbReference type="NCBIfam" id="NF033545">
    <property type="entry name" value="transpos_IS630"/>
    <property type="match status" value="1"/>
</dbReference>
<dbReference type="InterPro" id="IPR038717">
    <property type="entry name" value="Tc1-like_DDE_dom"/>
</dbReference>
<reference evidence="3 4" key="1">
    <citation type="submission" date="2021-01" db="EMBL/GenBank/DDBJ databases">
        <title>Whole genome shotgun sequence of Actinoplanes palleronii NBRC 14916.</title>
        <authorList>
            <person name="Komaki H."/>
            <person name="Tamura T."/>
        </authorList>
    </citation>
    <scope>NUCLEOTIDE SEQUENCE [LARGE SCALE GENOMIC DNA]</scope>
    <source>
        <strain evidence="3 4">NBRC 14916</strain>
    </source>
</reference>